<keyword evidence="1" id="KW-0472">Membrane</keyword>
<name>A0A2J6PSW5_9HELO</name>
<feature type="non-terminal residue" evidence="2">
    <location>
        <position position="1"/>
    </location>
</feature>
<accession>A0A2J6PSW5</accession>
<dbReference type="OrthoDB" id="2830640at2759"/>
<sequence>ISSQSRDIARESKRDSSAMKAIALLTMFFLPGTFVAVFFAMPLFDWEAPTSSTVLKSRFWIYWAVTVPATAIVLVLWRMWFK</sequence>
<protein>
    <submittedName>
        <fullName evidence="2">Uncharacterized protein</fullName>
    </submittedName>
</protein>
<dbReference type="Proteomes" id="UP000235672">
    <property type="component" value="Unassembled WGS sequence"/>
</dbReference>
<reference evidence="2 3" key="1">
    <citation type="submission" date="2016-05" db="EMBL/GenBank/DDBJ databases">
        <title>A degradative enzymes factory behind the ericoid mycorrhizal symbiosis.</title>
        <authorList>
            <consortium name="DOE Joint Genome Institute"/>
            <person name="Martino E."/>
            <person name="Morin E."/>
            <person name="Grelet G."/>
            <person name="Kuo A."/>
            <person name="Kohler A."/>
            <person name="Daghino S."/>
            <person name="Barry K."/>
            <person name="Choi C."/>
            <person name="Cichocki N."/>
            <person name="Clum A."/>
            <person name="Copeland A."/>
            <person name="Hainaut M."/>
            <person name="Haridas S."/>
            <person name="Labutti K."/>
            <person name="Lindquist E."/>
            <person name="Lipzen A."/>
            <person name="Khouja H.-R."/>
            <person name="Murat C."/>
            <person name="Ohm R."/>
            <person name="Olson A."/>
            <person name="Spatafora J."/>
            <person name="Veneault-Fourrey C."/>
            <person name="Henrissat B."/>
            <person name="Grigoriev I."/>
            <person name="Martin F."/>
            <person name="Perotto S."/>
        </authorList>
    </citation>
    <scope>NUCLEOTIDE SEQUENCE [LARGE SCALE GENOMIC DNA]</scope>
    <source>
        <strain evidence="2 3">UAMH 7357</strain>
    </source>
</reference>
<dbReference type="EMBL" id="KZ613501">
    <property type="protein sequence ID" value="PMD17120.1"/>
    <property type="molecule type" value="Genomic_DNA"/>
</dbReference>
<gene>
    <name evidence="2" type="ORF">NA56DRAFT_544014</name>
</gene>
<feature type="non-terminal residue" evidence="2">
    <location>
        <position position="82"/>
    </location>
</feature>
<keyword evidence="1" id="KW-0812">Transmembrane</keyword>
<evidence type="ECO:0000256" key="1">
    <source>
        <dbReference type="SAM" id="Phobius"/>
    </source>
</evidence>
<evidence type="ECO:0000313" key="3">
    <source>
        <dbReference type="Proteomes" id="UP000235672"/>
    </source>
</evidence>
<keyword evidence="1" id="KW-1133">Transmembrane helix</keyword>
<feature type="transmembrane region" description="Helical" evidence="1">
    <location>
        <begin position="21"/>
        <end position="40"/>
    </location>
</feature>
<dbReference type="Gene3D" id="1.20.58.340">
    <property type="entry name" value="Magnesium transport protein CorA, transmembrane region"/>
    <property type="match status" value="1"/>
</dbReference>
<organism evidence="2 3">
    <name type="scientific">Hyaloscypha hepaticicola</name>
    <dbReference type="NCBI Taxonomy" id="2082293"/>
    <lineage>
        <taxon>Eukaryota</taxon>
        <taxon>Fungi</taxon>
        <taxon>Dikarya</taxon>
        <taxon>Ascomycota</taxon>
        <taxon>Pezizomycotina</taxon>
        <taxon>Leotiomycetes</taxon>
        <taxon>Helotiales</taxon>
        <taxon>Hyaloscyphaceae</taxon>
        <taxon>Hyaloscypha</taxon>
    </lineage>
</organism>
<keyword evidence="3" id="KW-1185">Reference proteome</keyword>
<feature type="transmembrane region" description="Helical" evidence="1">
    <location>
        <begin position="60"/>
        <end position="81"/>
    </location>
</feature>
<evidence type="ECO:0000313" key="2">
    <source>
        <dbReference type="EMBL" id="PMD17120.1"/>
    </source>
</evidence>
<dbReference type="AlphaFoldDB" id="A0A2J6PSW5"/>
<proteinExistence type="predicted"/>